<reference evidence="1 2" key="1">
    <citation type="submission" date="2016-01" db="EMBL/GenBank/DDBJ databases">
        <authorList>
            <person name="Manzoor S."/>
        </authorList>
    </citation>
    <scope>NUCLEOTIDE SEQUENCE [LARGE SCALE GENOMIC DNA]</scope>
    <source>
        <strain evidence="1">Methanoculleus sp MAB1</strain>
    </source>
</reference>
<dbReference type="KEGG" id="mema:MMAB1_1540"/>
<organism evidence="1 2">
    <name type="scientific">Methanoculleus bourgensis</name>
    <dbReference type="NCBI Taxonomy" id="83986"/>
    <lineage>
        <taxon>Archaea</taxon>
        <taxon>Methanobacteriati</taxon>
        <taxon>Methanobacteriota</taxon>
        <taxon>Stenosarchaea group</taxon>
        <taxon>Methanomicrobia</taxon>
        <taxon>Methanomicrobiales</taxon>
        <taxon>Methanomicrobiaceae</taxon>
        <taxon>Methanoculleus</taxon>
    </lineage>
</organism>
<gene>
    <name evidence="1" type="ORF">MMAB1_1540</name>
</gene>
<proteinExistence type="predicted"/>
<dbReference type="AlphaFoldDB" id="A0A0X3BL98"/>
<accession>A0A0X3BL98</accession>
<evidence type="ECO:0000313" key="2">
    <source>
        <dbReference type="Proteomes" id="UP000069850"/>
    </source>
</evidence>
<sequence>MRGEPFFISLGAQVYCRTMAETSDIYEKVMDVARRRGFVWLHPRYTGLSPVLSITARSER</sequence>
<dbReference type="Proteomes" id="UP000069850">
    <property type="component" value="Chromosome 1"/>
</dbReference>
<dbReference type="EMBL" id="LT158599">
    <property type="protein sequence ID" value="CVK32753.1"/>
    <property type="molecule type" value="Genomic_DNA"/>
</dbReference>
<protein>
    <submittedName>
        <fullName evidence="1">Uncharacterized protein</fullName>
    </submittedName>
</protein>
<name>A0A0X3BL98_9EURY</name>
<evidence type="ECO:0000313" key="1">
    <source>
        <dbReference type="EMBL" id="CVK32753.1"/>
    </source>
</evidence>